<dbReference type="SUPFAM" id="SSF53822">
    <property type="entry name" value="Periplasmic binding protein-like I"/>
    <property type="match status" value="1"/>
</dbReference>
<gene>
    <name evidence="1" type="ORF">HXL70_02575</name>
</gene>
<dbReference type="Proteomes" id="UP000757890">
    <property type="component" value="Unassembled WGS sequence"/>
</dbReference>
<dbReference type="InterPro" id="IPR028082">
    <property type="entry name" value="Peripla_BP_I"/>
</dbReference>
<dbReference type="AlphaFoldDB" id="A0A6L6TN07"/>
<dbReference type="InterPro" id="IPR007487">
    <property type="entry name" value="ABC_transpt-TYRBP-like"/>
</dbReference>
<comment type="caution">
    <text evidence="1">The sequence shown here is derived from an EMBL/GenBank/DDBJ whole genome shotgun (WGS) entry which is preliminary data.</text>
</comment>
<dbReference type="RefSeq" id="WP_276638862.1">
    <property type="nucleotide sequence ID" value="NZ_CAJPSS010000036.1"/>
</dbReference>
<sequence>MVGKKWRKAAAVGIAGVLAVGVLAGCGNSSGTGSNGKMKIGVVQIVQHPALDESNRGFVDALAARGLKDKIEIDQQNAQGDQSNLRSIANRFVSGNYNLICAISTPAAQAMANATNQIPIICTAIADYENAKLMKSEKMPDANVTGTHDRGPLEKQVSLIREIIPNVKRIGIIYNSSEINSVVQAKRLKEVCVPLGIDVAELTVNSVNDVQQVAEGFLGGNVEAIFIPTDNIIASSIPTLMSVANKEKIPVFGAEVGHVKSGVLASESISFYDIGKRAGQMAADILEGKKQIKDFPVEGAANSKLYINKAEMENLGIQIPKSVLDRAELL</sequence>
<protein>
    <submittedName>
        <fullName evidence="1">ABC transporter substrate-binding protein</fullName>
    </submittedName>
</protein>
<dbReference type="Pfam" id="PF04392">
    <property type="entry name" value="ABC_sub_bind"/>
    <property type="match status" value="1"/>
</dbReference>
<dbReference type="PANTHER" id="PTHR35271">
    <property type="entry name" value="ABC TRANSPORTER, SUBSTRATE-BINDING LIPOPROTEIN-RELATED"/>
    <property type="match status" value="1"/>
</dbReference>
<name>A0A6L6TN07_9FIRM</name>
<dbReference type="CDD" id="cd06325">
    <property type="entry name" value="PBP1_ABC_unchar_transporter"/>
    <property type="match status" value="1"/>
</dbReference>
<evidence type="ECO:0000313" key="1">
    <source>
        <dbReference type="EMBL" id="MBF1128912.1"/>
    </source>
</evidence>
<dbReference type="EMBL" id="JABZMK010000005">
    <property type="protein sequence ID" value="MBF1128912.1"/>
    <property type="molecule type" value="Genomic_DNA"/>
</dbReference>
<proteinExistence type="predicted"/>
<organism evidence="1 2">
    <name type="scientific">Dialister invisus</name>
    <dbReference type="NCBI Taxonomy" id="218538"/>
    <lineage>
        <taxon>Bacteria</taxon>
        <taxon>Bacillati</taxon>
        <taxon>Bacillota</taxon>
        <taxon>Negativicutes</taxon>
        <taxon>Veillonellales</taxon>
        <taxon>Veillonellaceae</taxon>
        <taxon>Dialister</taxon>
    </lineage>
</organism>
<dbReference type="PROSITE" id="PS51257">
    <property type="entry name" value="PROKAR_LIPOPROTEIN"/>
    <property type="match status" value="1"/>
</dbReference>
<evidence type="ECO:0000313" key="2">
    <source>
        <dbReference type="Proteomes" id="UP000757890"/>
    </source>
</evidence>
<dbReference type="Gene3D" id="3.40.50.2300">
    <property type="match status" value="2"/>
</dbReference>
<accession>A0A6L6TN07</accession>
<reference evidence="1" key="1">
    <citation type="submission" date="2020-04" db="EMBL/GenBank/DDBJ databases">
        <title>Deep metagenomics examines the oral microbiome during advanced dental caries in children, revealing novel taxa and co-occurrences with host molecules.</title>
        <authorList>
            <person name="Baker J.L."/>
            <person name="Morton J.T."/>
            <person name="Dinis M."/>
            <person name="Alvarez R."/>
            <person name="Tran N.C."/>
            <person name="Knight R."/>
            <person name="Edlund A."/>
        </authorList>
    </citation>
    <scope>NUCLEOTIDE SEQUENCE</scope>
    <source>
        <strain evidence="1">JCVI_32_bin.14</strain>
    </source>
</reference>
<dbReference type="PANTHER" id="PTHR35271:SF1">
    <property type="entry name" value="ABC TRANSPORTER, SUBSTRATE-BINDING LIPOPROTEIN"/>
    <property type="match status" value="1"/>
</dbReference>